<gene>
    <name evidence="1" type="ORF">GCM10023183_05120</name>
</gene>
<dbReference type="EMBL" id="BAABGX010000001">
    <property type="protein sequence ID" value="GAA4297485.1"/>
    <property type="molecule type" value="Genomic_DNA"/>
</dbReference>
<dbReference type="PANTHER" id="PTHR38477:SF1">
    <property type="entry name" value="MUREIN L,D-TRANSPEPTIDASE CATALYTIC DOMAIN FAMILY PROTEIN"/>
    <property type="match status" value="1"/>
</dbReference>
<dbReference type="PANTHER" id="PTHR38477">
    <property type="entry name" value="HYPOTHETICAL EXPORTED PROTEIN"/>
    <property type="match status" value="1"/>
</dbReference>
<reference evidence="2" key="1">
    <citation type="journal article" date="2019" name="Int. J. Syst. Evol. Microbiol.">
        <title>The Global Catalogue of Microorganisms (GCM) 10K type strain sequencing project: providing services to taxonomists for standard genome sequencing and annotation.</title>
        <authorList>
            <consortium name="The Broad Institute Genomics Platform"/>
            <consortium name="The Broad Institute Genome Sequencing Center for Infectious Disease"/>
            <person name="Wu L."/>
            <person name="Ma J."/>
        </authorList>
    </citation>
    <scope>NUCLEOTIDE SEQUENCE [LARGE SCALE GENOMIC DNA]</scope>
    <source>
        <strain evidence="2">JCM 17917</strain>
    </source>
</reference>
<organism evidence="1 2">
    <name type="scientific">Nibribacter koreensis</name>
    <dbReference type="NCBI Taxonomy" id="1084519"/>
    <lineage>
        <taxon>Bacteria</taxon>
        <taxon>Pseudomonadati</taxon>
        <taxon>Bacteroidota</taxon>
        <taxon>Cytophagia</taxon>
        <taxon>Cytophagales</taxon>
        <taxon>Hymenobacteraceae</taxon>
        <taxon>Nibribacter</taxon>
    </lineage>
</organism>
<evidence type="ECO:0000313" key="2">
    <source>
        <dbReference type="Proteomes" id="UP001501844"/>
    </source>
</evidence>
<dbReference type="InterPro" id="IPR032676">
    <property type="entry name" value="YkuD_2"/>
</dbReference>
<name>A0ABP8F8X5_9BACT</name>
<dbReference type="Pfam" id="PF13645">
    <property type="entry name" value="YkuD_2"/>
    <property type="match status" value="1"/>
</dbReference>
<sequence length="229" mass="25776">MSDTKKGSSIDKILEDLYDDADLKKADLSYDVFKRAAVGYFNLKDLGKLNKNKNLLTVIDFNKPSREKRLWIIDMDKKKVLYHSLVAHGRGSGDDRAVKFSNIENSHMSSLGFYVTKNTYTGKHGLSLKMEGVDRNYNTNAYQRAIVVHGADYVSEAFVKQHGRLGRSHGCPALPTDINAKVVQLIKDGTCLYIDAAQANYQSAYLNPDNAIKSFESQIMKRQAEMLSR</sequence>
<keyword evidence="2" id="KW-1185">Reference proteome</keyword>
<dbReference type="Proteomes" id="UP001501844">
    <property type="component" value="Unassembled WGS sequence"/>
</dbReference>
<comment type="caution">
    <text evidence="1">The sequence shown here is derived from an EMBL/GenBank/DDBJ whole genome shotgun (WGS) entry which is preliminary data.</text>
</comment>
<evidence type="ECO:0000313" key="1">
    <source>
        <dbReference type="EMBL" id="GAA4297485.1"/>
    </source>
</evidence>
<accession>A0ABP8F8X5</accession>
<protein>
    <submittedName>
        <fullName evidence="1">Murein L,D-transpeptidase catalytic domain family protein</fullName>
    </submittedName>
</protein>
<proteinExistence type="predicted"/>